<evidence type="ECO:0000256" key="1">
    <source>
        <dbReference type="PROSITE-ProRule" id="PRU00339"/>
    </source>
</evidence>
<keyword evidence="2" id="KW-0175">Coiled coil</keyword>
<accession>A0A9W7LCQ5</accession>
<evidence type="ECO:0000259" key="4">
    <source>
        <dbReference type="PROSITE" id="PS50042"/>
    </source>
</evidence>
<reference evidence="6" key="1">
    <citation type="journal article" date="2023" name="Commun. Biol.">
        <title>Genome analysis of Parmales, the sister group of diatoms, reveals the evolutionary specialization of diatoms from phago-mixotrophs to photoautotrophs.</title>
        <authorList>
            <person name="Ban H."/>
            <person name="Sato S."/>
            <person name="Yoshikawa S."/>
            <person name="Yamada K."/>
            <person name="Nakamura Y."/>
            <person name="Ichinomiya M."/>
            <person name="Sato N."/>
            <person name="Blanc-Mathieu R."/>
            <person name="Endo H."/>
            <person name="Kuwata A."/>
            <person name="Ogata H."/>
        </authorList>
    </citation>
    <scope>NUCLEOTIDE SEQUENCE [LARGE SCALE GENOMIC DNA]</scope>
</reference>
<dbReference type="Gene3D" id="2.60.120.10">
    <property type="entry name" value="Jelly Rolls"/>
    <property type="match status" value="2"/>
</dbReference>
<feature type="domain" description="Cyclic nucleotide-binding" evidence="4">
    <location>
        <begin position="1126"/>
        <end position="1208"/>
    </location>
</feature>
<organism evidence="5 6">
    <name type="scientific">Triparma columacea</name>
    <dbReference type="NCBI Taxonomy" id="722753"/>
    <lineage>
        <taxon>Eukaryota</taxon>
        <taxon>Sar</taxon>
        <taxon>Stramenopiles</taxon>
        <taxon>Ochrophyta</taxon>
        <taxon>Bolidophyceae</taxon>
        <taxon>Parmales</taxon>
        <taxon>Triparmaceae</taxon>
        <taxon>Triparma</taxon>
    </lineage>
</organism>
<feature type="domain" description="Cyclic nucleotide-binding" evidence="4">
    <location>
        <begin position="1296"/>
        <end position="1343"/>
    </location>
</feature>
<evidence type="ECO:0000256" key="3">
    <source>
        <dbReference type="SAM" id="MobiDB-lite"/>
    </source>
</evidence>
<dbReference type="SMART" id="SM00100">
    <property type="entry name" value="cNMP"/>
    <property type="match status" value="2"/>
</dbReference>
<feature type="compositionally biased region" description="Low complexity" evidence="3">
    <location>
        <begin position="1020"/>
        <end position="1031"/>
    </location>
</feature>
<feature type="region of interest" description="Disordered" evidence="3">
    <location>
        <begin position="739"/>
        <end position="786"/>
    </location>
</feature>
<dbReference type="InterPro" id="IPR011990">
    <property type="entry name" value="TPR-like_helical_dom_sf"/>
</dbReference>
<dbReference type="SUPFAM" id="SSF51206">
    <property type="entry name" value="cAMP-binding domain-like"/>
    <property type="match status" value="2"/>
</dbReference>
<dbReference type="Gene3D" id="1.25.40.10">
    <property type="entry name" value="Tetratricopeptide repeat domain"/>
    <property type="match status" value="2"/>
</dbReference>
<feature type="compositionally biased region" description="Polar residues" evidence="3">
    <location>
        <begin position="426"/>
        <end position="435"/>
    </location>
</feature>
<evidence type="ECO:0000313" key="5">
    <source>
        <dbReference type="EMBL" id="GMI45073.1"/>
    </source>
</evidence>
<keyword evidence="1" id="KW-0802">TPR repeat</keyword>
<dbReference type="SMART" id="SM00028">
    <property type="entry name" value="TPR"/>
    <property type="match status" value="4"/>
</dbReference>
<feature type="region of interest" description="Disordered" evidence="3">
    <location>
        <begin position="996"/>
        <end position="1058"/>
    </location>
</feature>
<feature type="compositionally biased region" description="Basic and acidic residues" evidence="3">
    <location>
        <begin position="562"/>
        <end position="583"/>
    </location>
</feature>
<feature type="region of interest" description="Disordered" evidence="3">
    <location>
        <begin position="399"/>
        <end position="445"/>
    </location>
</feature>
<dbReference type="EMBL" id="BRYA01000236">
    <property type="protein sequence ID" value="GMI45073.1"/>
    <property type="molecule type" value="Genomic_DNA"/>
</dbReference>
<sequence>MFHQLPTRNALHKQLSEIQKSLESAALDGDDDSSACSSSSSSSEDSEIALLDKLVDDELVFKTLHPTVVEAINAKENASLGAATVVVYNKSVSDRKAMSTVLRPICKRVIEINEYDEMVDVIKRNNSDPTRTKNCVRLIFAALDSVSVRMIEHVESRLSDPSVSRMETIPIILTVDPSTLDQAVSLVDSTKTPPAAINRASQPAVDLANAGGHLQSLSNSLSHSVVCGYIPSTAFPAGDQELSKEERWSNMKDIRKLAEGIIKKYAFVFAAYSELRAVEKEFNYPTFYPDYDGDDDEDLTQPDKLETTSETPERAWKETKAQLNALPEGAKKPRLKLLGRNILKQGRSQKTSLALKRMMAGTDVNFDDKLMENKLKHKGKPRPKVGLASEDLRPRLYRRGGPKHIPASTPKNSAGHFIDIPANASGPETPSSVRTPSGGKDNNDPNAIRIAPEMAPFVIRKKPPIGSPRTSRGLSVKKVKTLVRLMNAHRDAKIARLATGAVRQATGAEKIKAMDNRHIINEIAHRGRSDSAVERKEIQLKENTKRKVSGFALKLRGKVEARKENNAGMEKGDESKDGDKDGKTSAWGLLKLKEEAKPKAEIPFSKPKKGRRKSSVADTQQVSFVQVAIAAAAKKKQKVVLKEVMNEAIEMPPDMLQYDLIEIKPSQALTSAANYFLRTGYQWQVQKNYNMARDFYSKALVAERRSAQGWFSRGVCNDKMGNMYKALQDFTNALKIQEEGEKQRSRQRKVAKKANKNGGGDRKRPQSARPSSETKESEHDRSNQEVNSTMILFNRALVHVHTGDDEAALKDLEDALRRSPNDVRARGARAMIQRRLGNFLECQRDYMRVEQIMKDQRLKEAEKLMRVGKEEVENTRKKMKRPSTAPSKRSTDKKVSSTDNKNRPKEELTPFEVLEDEKEKNENADDVELKKALLVGLKKERQKRRETRGGNLGGLASTVDGTPPASPTHKKLSRADRKHLQDLKLTITEDIKLVDSDDDEDEGDDNGTKNLKGEKRDSITPLPTNGPLTNTSNRRVSFTPGGRARSGSFTPLNSTRNRGSFVSKDQLMMNAPTLAQLKNSLGVEDELFDKLFSVPTPLQVSLCSPPGERGMKDLKNIIRVLRDYEITKNIPEDGLYDIARQVEYRTVVRSHAAYLQGEVAESLVFVVSGTVQVKMRNTKQDTVVIGTIERGGWFNDGAMLMKGARKGTKYYDSTVKPQLNDEDAVLHEEEHGSKDEEKKEPIADFKDAPAALRETYYCSTNCEFLLFSAPLFEKYFKAACNEQQKAKFLALKRSMIFKGWTTDAIVRLARMSRMVTIPRNEKIVRQNEECDSMYFLVKGVVIVSKYPDKVAQLERTLRDLKKQLSESRTKYSYHRSMQSSNNKIMSKLNSRKLTLARGARKIQGGEGVMVPEEAISAGEKMQEELERRIETVKRMIKICKKKKVGVREDQELKVLVPPDFVGGEALLEPDDGKGYGTVTTDTVIHAVKVHKAIFRTFKVDRALLEKVKTMATHFPNDIVLEDEIRMNQGWDEYKAKQMEGIKKSKWPIGKGGIIKNLPGGRSVVVESMEKKGDVLRGVF</sequence>
<dbReference type="InterPro" id="IPR018490">
    <property type="entry name" value="cNMP-bd_dom_sf"/>
</dbReference>
<gene>
    <name evidence="5" type="ORF">TrCOL_g6544</name>
</gene>
<comment type="caution">
    <text evidence="5">The sequence shown here is derived from an EMBL/GenBank/DDBJ whole genome shotgun (WGS) entry which is preliminary data.</text>
</comment>
<feature type="compositionally biased region" description="Basic and acidic residues" evidence="3">
    <location>
        <begin position="889"/>
        <end position="908"/>
    </location>
</feature>
<feature type="region of interest" description="Disordered" evidence="3">
    <location>
        <begin position="940"/>
        <end position="977"/>
    </location>
</feature>
<feature type="region of interest" description="Disordered" evidence="3">
    <location>
        <begin position="869"/>
        <end position="923"/>
    </location>
</feature>
<dbReference type="InterPro" id="IPR019734">
    <property type="entry name" value="TPR_rpt"/>
</dbReference>
<dbReference type="InterPro" id="IPR014710">
    <property type="entry name" value="RmlC-like_jellyroll"/>
</dbReference>
<dbReference type="SUPFAM" id="SSF48452">
    <property type="entry name" value="TPR-like"/>
    <property type="match status" value="1"/>
</dbReference>
<keyword evidence="6" id="KW-1185">Reference proteome</keyword>
<dbReference type="PROSITE" id="PS50042">
    <property type="entry name" value="CNMP_BINDING_3"/>
    <property type="match status" value="2"/>
</dbReference>
<dbReference type="PANTHER" id="PTHR23011">
    <property type="entry name" value="CYCLIC NUCLEOTIDE-BINDING DOMAIN CONTAINING PROTEIN"/>
    <property type="match status" value="1"/>
</dbReference>
<feature type="coiled-coil region" evidence="2">
    <location>
        <begin position="1343"/>
        <end position="1370"/>
    </location>
</feature>
<feature type="compositionally biased region" description="Basic and acidic residues" evidence="3">
    <location>
        <begin position="301"/>
        <end position="315"/>
    </location>
</feature>
<feature type="region of interest" description="Disordered" evidence="3">
    <location>
        <begin position="291"/>
        <end position="315"/>
    </location>
</feature>
<feature type="compositionally biased region" description="Acidic residues" evidence="3">
    <location>
        <begin position="996"/>
        <end position="1005"/>
    </location>
</feature>
<dbReference type="Proteomes" id="UP001165065">
    <property type="component" value="Unassembled WGS sequence"/>
</dbReference>
<dbReference type="OrthoDB" id="197120at2759"/>
<feature type="repeat" description="TPR" evidence="1">
    <location>
        <begin position="707"/>
        <end position="740"/>
    </location>
</feature>
<feature type="region of interest" description="Disordered" evidence="3">
    <location>
        <begin position="562"/>
        <end position="584"/>
    </location>
</feature>
<evidence type="ECO:0000256" key="2">
    <source>
        <dbReference type="SAM" id="Coils"/>
    </source>
</evidence>
<protein>
    <recommendedName>
        <fullName evidence="4">Cyclic nucleotide-binding domain-containing protein</fullName>
    </recommendedName>
</protein>
<feature type="repeat" description="TPR" evidence="1">
    <location>
        <begin position="789"/>
        <end position="822"/>
    </location>
</feature>
<dbReference type="PROSITE" id="PS50005">
    <property type="entry name" value="TPR"/>
    <property type="match status" value="2"/>
</dbReference>
<feature type="compositionally biased region" description="Basic residues" evidence="3">
    <location>
        <begin position="745"/>
        <end position="755"/>
    </location>
</feature>
<evidence type="ECO:0000313" key="6">
    <source>
        <dbReference type="Proteomes" id="UP001165065"/>
    </source>
</evidence>
<feature type="compositionally biased region" description="Basic and acidic residues" evidence="3">
    <location>
        <begin position="772"/>
        <end position="783"/>
    </location>
</feature>
<feature type="compositionally biased region" description="Polar residues" evidence="3">
    <location>
        <begin position="1047"/>
        <end position="1058"/>
    </location>
</feature>
<proteinExistence type="predicted"/>
<dbReference type="CDD" id="cd00038">
    <property type="entry name" value="CAP_ED"/>
    <property type="match status" value="2"/>
</dbReference>
<name>A0A9W7LCQ5_9STRA</name>
<dbReference type="PANTHER" id="PTHR23011:SF28">
    <property type="entry name" value="CYCLIC NUCLEOTIDE-BINDING DOMAIN CONTAINING PROTEIN"/>
    <property type="match status" value="1"/>
</dbReference>
<dbReference type="InterPro" id="IPR000595">
    <property type="entry name" value="cNMP-bd_dom"/>
</dbReference>
<feature type="compositionally biased region" description="Acidic residues" evidence="3">
    <location>
        <begin position="291"/>
        <end position="300"/>
    </location>
</feature>